<dbReference type="AlphaFoldDB" id="A0A533Q9A5"/>
<comment type="caution">
    <text evidence="1">The sequence shown here is derived from an EMBL/GenBank/DDBJ whole genome shotgun (WGS) entry which is preliminary data.</text>
</comment>
<dbReference type="Proteomes" id="UP000319783">
    <property type="component" value="Unassembled WGS sequence"/>
</dbReference>
<sequence>MASSDLTLTDYDTFTEHFHQRWKLALEHYRGIEEFRRGIKQTMGIEKCCSTLAISQLTHIFASFLAFLKLEIRRIKEHISWYEQKASLTRFSVTEYLLVNA</sequence>
<organism evidence="1 2">
    <name type="scientific">Candidatus Jettenia ecosi</name>
    <dbReference type="NCBI Taxonomy" id="2494326"/>
    <lineage>
        <taxon>Bacteria</taxon>
        <taxon>Pseudomonadati</taxon>
        <taxon>Planctomycetota</taxon>
        <taxon>Candidatus Brocadiia</taxon>
        <taxon>Candidatus Brocadiales</taxon>
        <taxon>Candidatus Brocadiaceae</taxon>
        <taxon>Candidatus Jettenia</taxon>
    </lineage>
</organism>
<evidence type="ECO:0000313" key="2">
    <source>
        <dbReference type="Proteomes" id="UP000319783"/>
    </source>
</evidence>
<dbReference type="EMBL" id="SULG01000057">
    <property type="protein sequence ID" value="TLD41222.1"/>
    <property type="molecule type" value="Genomic_DNA"/>
</dbReference>
<accession>A0A533Q9A5</accession>
<name>A0A533Q9A5_9BACT</name>
<evidence type="ECO:0000313" key="1">
    <source>
        <dbReference type="EMBL" id="TLD41222.1"/>
    </source>
</evidence>
<protein>
    <submittedName>
        <fullName evidence="1">Uncharacterized protein</fullName>
    </submittedName>
</protein>
<gene>
    <name evidence="1" type="ORF">JETT_2510</name>
</gene>
<proteinExistence type="predicted"/>
<reference evidence="1 2" key="1">
    <citation type="submission" date="2019-04" db="EMBL/GenBank/DDBJ databases">
        <title>Genome of a novel bacterium Candidatus Jettenia ecosi reconstructed from metagenome of an anammox bioreactor.</title>
        <authorList>
            <person name="Mardanov A.V."/>
            <person name="Beletsky A.V."/>
            <person name="Ravin N.V."/>
            <person name="Botchkova E.A."/>
            <person name="Litti Y.V."/>
            <person name="Nozhevnikova A.N."/>
        </authorList>
    </citation>
    <scope>NUCLEOTIDE SEQUENCE [LARGE SCALE GENOMIC DNA]</scope>
    <source>
        <strain evidence="1">J2</strain>
    </source>
</reference>